<reference evidence="1 3" key="1">
    <citation type="journal article" date="2016" name="Int. J. Syst. Evol. Microbiol.">
        <title>Methanosarcina flavescens sp. nov., a methanogenic archaeon isolated from a full-scale anaerobic digester.</title>
        <authorList>
            <person name="Kern T."/>
            <person name="Fischer M.A."/>
            <person name="Deppenmeier U."/>
            <person name="Schmitz R.A."/>
            <person name="Rother M."/>
        </authorList>
    </citation>
    <scope>NUCLEOTIDE SEQUENCE [LARGE SCALE GENOMIC DNA]</scope>
    <source>
        <strain evidence="1 3">E03.2</strain>
    </source>
</reference>
<evidence type="ECO:0000313" key="3">
    <source>
        <dbReference type="Proteomes" id="UP000053087"/>
    </source>
</evidence>
<keyword evidence="3" id="KW-1185">Reference proteome</keyword>
<gene>
    <name evidence="1" type="ORF">AOB57_012465</name>
    <name evidence="2" type="ORF">GX302_12225</name>
</gene>
<sequence length="69" mass="7795">MSQENKYRAFSDDKIGKNYSEEDLESFPIQQNSTPAELVDALNLVFGKQTYGRAVHAKGIVMRGRFLPS</sequence>
<dbReference type="GO" id="GO:0020037">
    <property type="term" value="F:heme binding"/>
    <property type="evidence" value="ECO:0007669"/>
    <property type="project" value="InterPro"/>
</dbReference>
<dbReference type="GeneID" id="53688935"/>
<reference evidence="2 4" key="3">
    <citation type="journal article" date="2020" name="Biotechnol. Biofuels">
        <title>New insights from the biogas microbiome by comprehensive genome-resolved metagenomics of nearly 1600 species originating from multiple anaerobic digesters.</title>
        <authorList>
            <person name="Campanaro S."/>
            <person name="Treu L."/>
            <person name="Rodriguez-R L.M."/>
            <person name="Kovalovszki A."/>
            <person name="Ziels R.M."/>
            <person name="Maus I."/>
            <person name="Zhu X."/>
            <person name="Kougias P.G."/>
            <person name="Basile A."/>
            <person name="Luo G."/>
            <person name="Schluter A."/>
            <person name="Konstantinidis K.T."/>
            <person name="Angelidaki I."/>
        </authorList>
    </citation>
    <scope>NUCLEOTIDE SEQUENCE [LARGE SCALE GENOMIC DNA]</scope>
    <source>
        <strain evidence="2">AS22ysBPME_46</strain>
    </source>
</reference>
<protein>
    <submittedName>
        <fullName evidence="1">Uncharacterized protein</fullName>
    </submittedName>
</protein>
<reference evidence="1" key="2">
    <citation type="submission" date="2018-10" db="EMBL/GenBank/DDBJ databases">
        <authorList>
            <person name="Fischer M.A."/>
            <person name="Kern T."/>
            <person name="Deppenmeier U."/>
            <person name="Schmitz R.A."/>
            <person name="Rother M."/>
        </authorList>
    </citation>
    <scope>NUCLEOTIDE SEQUENCE</scope>
    <source>
        <strain evidence="1">E03.2</strain>
    </source>
</reference>
<accession>A0A660HVK5</accession>
<name>A0A660HVK5_9EURY</name>
<dbReference type="Proteomes" id="UP000585579">
    <property type="component" value="Unassembled WGS sequence"/>
</dbReference>
<organism evidence="1 3">
    <name type="scientific">Methanosarcina flavescens</name>
    <dbReference type="NCBI Taxonomy" id="1715806"/>
    <lineage>
        <taxon>Archaea</taxon>
        <taxon>Methanobacteriati</taxon>
        <taxon>Methanobacteriota</taxon>
        <taxon>Stenosarchaea group</taxon>
        <taxon>Methanomicrobia</taxon>
        <taxon>Methanosarcinales</taxon>
        <taxon>Methanosarcinaceae</taxon>
        <taxon>Methanosarcina</taxon>
    </lineage>
</organism>
<dbReference type="EMBL" id="JAAYQL010000073">
    <property type="protein sequence ID" value="NLK33550.1"/>
    <property type="molecule type" value="Genomic_DNA"/>
</dbReference>
<dbReference type="AlphaFoldDB" id="A0A660HVK5"/>
<dbReference type="Proteomes" id="UP000053087">
    <property type="component" value="Chromosome"/>
</dbReference>
<dbReference type="InterPro" id="IPR020835">
    <property type="entry name" value="Catalase_sf"/>
</dbReference>
<evidence type="ECO:0000313" key="4">
    <source>
        <dbReference type="Proteomes" id="UP000585579"/>
    </source>
</evidence>
<dbReference type="RefSeq" id="WP_054297987.1">
    <property type="nucleotide sequence ID" value="NZ_CP032683.1"/>
</dbReference>
<evidence type="ECO:0000313" key="2">
    <source>
        <dbReference type="EMBL" id="NLK33550.1"/>
    </source>
</evidence>
<evidence type="ECO:0000313" key="1">
    <source>
        <dbReference type="EMBL" id="AYK15895.1"/>
    </source>
</evidence>
<proteinExistence type="predicted"/>
<dbReference type="SUPFAM" id="SSF56634">
    <property type="entry name" value="Heme-dependent catalase-like"/>
    <property type="match status" value="1"/>
</dbReference>
<dbReference type="KEGG" id="mfz:AOB57_012465"/>
<dbReference type="EMBL" id="CP032683">
    <property type="protein sequence ID" value="AYK15895.1"/>
    <property type="molecule type" value="Genomic_DNA"/>
</dbReference>